<dbReference type="Pfam" id="PF13481">
    <property type="entry name" value="AAA_25"/>
    <property type="match status" value="1"/>
</dbReference>
<protein>
    <submittedName>
        <fullName evidence="2">VirE N-terminal domain-containing protein</fullName>
    </submittedName>
</protein>
<dbReference type="Gene3D" id="3.40.50.300">
    <property type="entry name" value="P-loop containing nucleotide triphosphate hydrolases"/>
    <property type="match status" value="1"/>
</dbReference>
<dbReference type="OrthoDB" id="197534at2"/>
<proteinExistence type="predicted"/>
<dbReference type="EMBL" id="FQYR01000003">
    <property type="protein sequence ID" value="SHJ13534.1"/>
    <property type="molecule type" value="Genomic_DNA"/>
</dbReference>
<dbReference type="InterPro" id="IPR027417">
    <property type="entry name" value="P-loop_NTPase"/>
</dbReference>
<dbReference type="Proteomes" id="UP000184510">
    <property type="component" value="Unassembled WGS sequence"/>
</dbReference>
<gene>
    <name evidence="2" type="ORF">SAMN02745181_1270</name>
</gene>
<dbReference type="AlphaFoldDB" id="A0A1M6GUE8"/>
<dbReference type="SUPFAM" id="SSF52540">
    <property type="entry name" value="P-loop containing nucleoside triphosphate hydrolases"/>
    <property type="match status" value="1"/>
</dbReference>
<evidence type="ECO:0000313" key="3">
    <source>
        <dbReference type="Proteomes" id="UP000184510"/>
    </source>
</evidence>
<evidence type="ECO:0000313" key="2">
    <source>
        <dbReference type="EMBL" id="SHJ13534.1"/>
    </source>
</evidence>
<organism evidence="2 3">
    <name type="scientific">Rubritalea squalenifaciens DSM 18772</name>
    <dbReference type="NCBI Taxonomy" id="1123071"/>
    <lineage>
        <taxon>Bacteria</taxon>
        <taxon>Pseudomonadati</taxon>
        <taxon>Verrucomicrobiota</taxon>
        <taxon>Verrucomicrobiia</taxon>
        <taxon>Verrucomicrobiales</taxon>
        <taxon>Rubritaleaceae</taxon>
        <taxon>Rubritalea</taxon>
    </lineage>
</organism>
<dbReference type="InParanoid" id="A0A1M6GUE8"/>
<dbReference type="RefSeq" id="WP_143158653.1">
    <property type="nucleotide sequence ID" value="NZ_FQYR01000003.1"/>
</dbReference>
<evidence type="ECO:0000259" key="1">
    <source>
        <dbReference type="Pfam" id="PF08800"/>
    </source>
</evidence>
<keyword evidence="3" id="KW-1185">Reference proteome</keyword>
<dbReference type="InterPro" id="IPR014907">
    <property type="entry name" value="BT4734-like_N"/>
</dbReference>
<accession>A0A1M6GUE8</accession>
<feature type="domain" description="BT4734-like N-terminal" evidence="1">
    <location>
        <begin position="63"/>
        <end position="180"/>
    </location>
</feature>
<reference evidence="2 3" key="1">
    <citation type="submission" date="2016-11" db="EMBL/GenBank/DDBJ databases">
        <authorList>
            <person name="Jaros S."/>
            <person name="Januszkiewicz K."/>
            <person name="Wedrychowicz H."/>
        </authorList>
    </citation>
    <scope>NUCLEOTIDE SEQUENCE [LARGE SCALE GENOMIC DNA]</scope>
    <source>
        <strain evidence="2 3">DSM 18772</strain>
    </source>
</reference>
<dbReference type="Pfam" id="PF08800">
    <property type="entry name" value="BT4734-like_N"/>
    <property type="match status" value="1"/>
</dbReference>
<dbReference type="STRING" id="1123071.SAMN02745181_1270"/>
<name>A0A1M6GUE8_9BACT</name>
<sequence length="638" mass="70651">MKTNNNLSEFKVTRFPSANNRTPKTYTLADSIHEIRTSEPLERKTRKVRNKSLSDDERKTLKKKAMPAITPAVHLNKKGDIVAYTGIICLDVDGKDNPDLTVEEIKAKVRSMPQCCGSFRSVGGEGVAVLFYCPEVNSDRNHRAAHGTAEALLQEVGIVTDKSCTSEPTRLRFLAHDPDAWIDQSLPALKIDPTLATEAPQQDSQPAAALLSITHPPEYPLSVGNEALQAISEATAGGTQLDYPVWLVITSGMLNSYGEQGRELLHEHLPEQSPGEYTDKARHRTEQHSFGTVLYYARTLANYTPDPSRKLKPRATLPQPVTYAEMLRSQPEHAEDVIENVAARGEKLMLSGGSKAGKTWAMLQLAIAVAEGGFWFNFRCKKGKVLIVNMEISDWRMRDRCRISKATSPNIDFLNLAGHRLNWKDLSTHIQGLGDYDLIILDPIYRMLGDVDENSNGQVADMLLNISEIARTTNALVAFAHHFSKGSKANTAQIDRASGAGAWARDPDALLTLTEHKTERHYTLESTLRHYPKPDSTVWRFDFPAFVQVDEDPSDLKGASGAPKKATTEDILRIMEEHGEMKLSDFSKELQSALGISKSTAYRAVTSATETGHIEESEDGLLKIAERLDDVPPKDNVS</sequence>